<comment type="catalytic activity">
    <reaction evidence="13">
        <text>2,5-diamino-6-hydroxy-4-(5-phosphoribosylamino)-pyrimidine + H2O + H(+) = 5-amino-6-(5-phospho-D-ribosylamino)uracil + NH4(+)</text>
        <dbReference type="Rhea" id="RHEA:21868"/>
        <dbReference type="ChEBI" id="CHEBI:15377"/>
        <dbReference type="ChEBI" id="CHEBI:15378"/>
        <dbReference type="ChEBI" id="CHEBI:28938"/>
        <dbReference type="ChEBI" id="CHEBI:58453"/>
        <dbReference type="ChEBI" id="CHEBI:58614"/>
        <dbReference type="EC" id="3.5.4.26"/>
    </reaction>
</comment>
<organism evidence="18 19">
    <name type="scientific">Plasticicumulans lactativorans</name>
    <dbReference type="NCBI Taxonomy" id="1133106"/>
    <lineage>
        <taxon>Bacteria</taxon>
        <taxon>Pseudomonadati</taxon>
        <taxon>Pseudomonadota</taxon>
        <taxon>Gammaproteobacteria</taxon>
        <taxon>Candidatus Competibacteraceae</taxon>
        <taxon>Plasticicumulans</taxon>
    </lineage>
</organism>
<comment type="cofactor">
    <cofactor evidence="13 16">
        <name>Zn(2+)</name>
        <dbReference type="ChEBI" id="CHEBI:29105"/>
    </cofactor>
    <text evidence="13 16">Binds 1 zinc ion.</text>
</comment>
<dbReference type="PROSITE" id="PS00903">
    <property type="entry name" value="CYT_DCMP_DEAMINASES_1"/>
    <property type="match status" value="1"/>
</dbReference>
<dbReference type="InterPro" id="IPR011549">
    <property type="entry name" value="RibD_C"/>
</dbReference>
<gene>
    <name evidence="18" type="ORF">EV699_106203</name>
</gene>
<dbReference type="PANTHER" id="PTHR38011:SF7">
    <property type="entry name" value="2,5-DIAMINO-6-RIBOSYLAMINO-4(3H)-PYRIMIDINONE 5'-PHOSPHATE REDUCTASE"/>
    <property type="match status" value="1"/>
</dbReference>
<proteinExistence type="inferred from homology"/>
<reference evidence="18 19" key="1">
    <citation type="submission" date="2019-03" db="EMBL/GenBank/DDBJ databases">
        <title>Genomic Encyclopedia of Type Strains, Phase IV (KMG-IV): sequencing the most valuable type-strain genomes for metagenomic binning, comparative biology and taxonomic classification.</title>
        <authorList>
            <person name="Goeker M."/>
        </authorList>
    </citation>
    <scope>NUCLEOTIDE SEQUENCE [LARGE SCALE GENOMIC DNA]</scope>
    <source>
        <strain evidence="18 19">DSM 25287</strain>
    </source>
</reference>
<dbReference type="InterPro" id="IPR024072">
    <property type="entry name" value="DHFR-like_dom_sf"/>
</dbReference>
<evidence type="ECO:0000259" key="17">
    <source>
        <dbReference type="PROSITE" id="PS51747"/>
    </source>
</evidence>
<evidence type="ECO:0000256" key="8">
    <source>
        <dbReference type="ARBA" id="ARBA00022801"/>
    </source>
</evidence>
<keyword evidence="8 13" id="KW-0378">Hydrolase</keyword>
<dbReference type="SUPFAM" id="SSF53927">
    <property type="entry name" value="Cytidine deaminase-like"/>
    <property type="match status" value="1"/>
</dbReference>
<feature type="binding site" evidence="15">
    <location>
        <position position="225"/>
    </location>
    <ligand>
        <name>NADP(+)</name>
        <dbReference type="ChEBI" id="CHEBI:58349"/>
    </ligand>
</feature>
<feature type="active site" description="Proton donor" evidence="14">
    <location>
        <position position="55"/>
    </location>
</feature>
<feature type="binding site" evidence="15">
    <location>
        <position position="210"/>
    </location>
    <ligand>
        <name>substrate</name>
    </ligand>
</feature>
<dbReference type="GO" id="GO:0008270">
    <property type="term" value="F:zinc ion binding"/>
    <property type="evidence" value="ECO:0007669"/>
    <property type="project" value="InterPro"/>
</dbReference>
<accession>A0A4V2SD63</accession>
<keyword evidence="9 13" id="KW-0862">Zinc</keyword>
<dbReference type="Pfam" id="PF00383">
    <property type="entry name" value="dCMP_cyt_deam_1"/>
    <property type="match status" value="1"/>
</dbReference>
<dbReference type="GO" id="GO:0008703">
    <property type="term" value="F:5-amino-6-(5-phosphoribosylamino)uracil reductase activity"/>
    <property type="evidence" value="ECO:0007669"/>
    <property type="project" value="UniProtKB-EC"/>
</dbReference>
<dbReference type="InterPro" id="IPR004794">
    <property type="entry name" value="Eubact_RibD"/>
</dbReference>
<dbReference type="NCBIfam" id="TIGR00326">
    <property type="entry name" value="eubact_ribD"/>
    <property type="match status" value="1"/>
</dbReference>
<evidence type="ECO:0000256" key="4">
    <source>
        <dbReference type="ARBA" id="ARBA00005259"/>
    </source>
</evidence>
<dbReference type="UniPathway" id="UPA00275">
    <property type="reaction ID" value="UER00401"/>
</dbReference>
<dbReference type="EMBL" id="SLWY01000006">
    <property type="protein sequence ID" value="TCO82106.1"/>
    <property type="molecule type" value="Genomic_DNA"/>
</dbReference>
<dbReference type="InterPro" id="IPR002125">
    <property type="entry name" value="CMP_dCMP_dom"/>
</dbReference>
<comment type="caution">
    <text evidence="18">The sequence shown here is derived from an EMBL/GenBank/DDBJ whole genome shotgun (WGS) entry which is preliminary data.</text>
</comment>
<evidence type="ECO:0000256" key="7">
    <source>
        <dbReference type="ARBA" id="ARBA00022723"/>
    </source>
</evidence>
<comment type="pathway">
    <text evidence="2 13">Cofactor biosynthesis; riboflavin biosynthesis; 5-amino-6-(D-ribitylamino)uracil from GTP: step 2/4.</text>
</comment>
<comment type="catalytic activity">
    <reaction evidence="13">
        <text>5-amino-6-(5-phospho-D-ribitylamino)uracil + NADP(+) = 5-amino-6-(5-phospho-D-ribosylamino)uracil + NADPH + H(+)</text>
        <dbReference type="Rhea" id="RHEA:17845"/>
        <dbReference type="ChEBI" id="CHEBI:15378"/>
        <dbReference type="ChEBI" id="CHEBI:57783"/>
        <dbReference type="ChEBI" id="CHEBI:58349"/>
        <dbReference type="ChEBI" id="CHEBI:58421"/>
        <dbReference type="ChEBI" id="CHEBI:58453"/>
        <dbReference type="EC" id="1.1.1.193"/>
    </reaction>
</comment>
<dbReference type="InterPro" id="IPR050765">
    <property type="entry name" value="Riboflavin_Biosynth_HTPR"/>
</dbReference>
<dbReference type="EC" id="3.5.4.26" evidence="13"/>
<feature type="binding site" evidence="15">
    <location>
        <position position="199"/>
    </location>
    <ligand>
        <name>NADP(+)</name>
        <dbReference type="ChEBI" id="CHEBI:58349"/>
    </ligand>
</feature>
<keyword evidence="6 13" id="KW-0686">Riboflavin biosynthesis</keyword>
<dbReference type="AlphaFoldDB" id="A0A4V2SD63"/>
<name>A0A4V2SD63_9GAMM</name>
<evidence type="ECO:0000313" key="18">
    <source>
        <dbReference type="EMBL" id="TCO82106.1"/>
    </source>
</evidence>
<keyword evidence="19" id="KW-1185">Reference proteome</keyword>
<dbReference type="Gene3D" id="3.40.140.10">
    <property type="entry name" value="Cytidine Deaminase, domain 2"/>
    <property type="match status" value="1"/>
</dbReference>
<sequence length="380" mass="39942">MSTATDTRHMARALQLAAHGLTTTSPNPRVGCVLVRDDRVVGKGWHERAGAGHAEVQALAAAGPAARGATAYVTLEPCSHHGRTPPCAEALIAAGVARVVAAMQDPNPRVAGRGLERLRTAGIAVDCGVLEAEARALNPGFISRMERGRPWLRVKLAMSLDGRTALASGESQWITAAPARADVQRWRARACAVLTGVGTVLADDPALDVRLPGTWRQPLRVVVDTQLRTPPQARLFTRPGRVLIVTASERDPAALRAAGAEVVRLPAAAAGIDLVALCAELARRECNEVHVECGARLAGGLLGAGLLDEVLLYVAPLLLGDGAHGLFHLPGLLRMDQRIALEALDQRMVGRDWRLLLRPRRAAAAAGMGYGATIAGAAAP</sequence>
<feature type="binding site" evidence="15">
    <location>
        <begin position="294"/>
        <end position="300"/>
    </location>
    <ligand>
        <name>NADP(+)</name>
        <dbReference type="ChEBI" id="CHEBI:58349"/>
    </ligand>
</feature>
<dbReference type="InterPro" id="IPR002734">
    <property type="entry name" value="RibDG_C"/>
</dbReference>
<dbReference type="FunFam" id="3.40.140.10:FF:000025">
    <property type="entry name" value="Riboflavin biosynthesis protein RibD"/>
    <property type="match status" value="1"/>
</dbReference>
<evidence type="ECO:0000256" key="5">
    <source>
        <dbReference type="ARBA" id="ARBA00007417"/>
    </source>
</evidence>
<evidence type="ECO:0000256" key="15">
    <source>
        <dbReference type="PIRSR" id="PIRSR006769-2"/>
    </source>
</evidence>
<dbReference type="Gene3D" id="3.40.430.10">
    <property type="entry name" value="Dihydrofolate Reductase, subunit A"/>
    <property type="match status" value="1"/>
</dbReference>
<dbReference type="GO" id="GO:0050661">
    <property type="term" value="F:NADP binding"/>
    <property type="evidence" value="ECO:0007669"/>
    <property type="project" value="InterPro"/>
</dbReference>
<dbReference type="PROSITE" id="PS51747">
    <property type="entry name" value="CYT_DCMP_DEAMINASES_2"/>
    <property type="match status" value="1"/>
</dbReference>
<evidence type="ECO:0000256" key="12">
    <source>
        <dbReference type="ARBA" id="ARBA00023268"/>
    </source>
</evidence>
<evidence type="ECO:0000256" key="2">
    <source>
        <dbReference type="ARBA" id="ARBA00004882"/>
    </source>
</evidence>
<feature type="domain" description="CMP/dCMP-type deaminase" evidence="17">
    <location>
        <begin position="4"/>
        <end position="126"/>
    </location>
</feature>
<comment type="function">
    <text evidence="1 13">Converts 2,5-diamino-6-(ribosylamino)-4(3h)-pyrimidinone 5'-phosphate into 5-amino-6-(ribosylamino)-2,4(1h,3h)-pyrimidinedione 5'-phosphate.</text>
</comment>
<feature type="binding site" evidence="16">
    <location>
        <position position="78"/>
    </location>
    <ligand>
        <name>Zn(2+)</name>
        <dbReference type="ChEBI" id="CHEBI:29105"/>
        <note>catalytic</note>
    </ligand>
</feature>
<feature type="binding site" evidence="15">
    <location>
        <position position="171"/>
    </location>
    <ligand>
        <name>substrate</name>
    </ligand>
</feature>
<feature type="binding site" evidence="16">
    <location>
        <position position="53"/>
    </location>
    <ligand>
        <name>Zn(2+)</name>
        <dbReference type="ChEBI" id="CHEBI:29105"/>
        <note>catalytic</note>
    </ligand>
</feature>
<comment type="similarity">
    <text evidence="4 13">In the N-terminal section; belongs to the cytidine and deoxycytidylate deaminase family.</text>
</comment>
<evidence type="ECO:0000256" key="13">
    <source>
        <dbReference type="PIRNR" id="PIRNR006769"/>
    </source>
</evidence>
<evidence type="ECO:0000313" key="19">
    <source>
        <dbReference type="Proteomes" id="UP000295765"/>
    </source>
</evidence>
<evidence type="ECO:0000256" key="9">
    <source>
        <dbReference type="ARBA" id="ARBA00022833"/>
    </source>
</evidence>
<dbReference type="InterPro" id="IPR016192">
    <property type="entry name" value="APOBEC/CMP_deaminase_Zn-bd"/>
</dbReference>
<keyword evidence="7 13" id="KW-0479">Metal-binding</keyword>
<protein>
    <recommendedName>
        <fullName evidence="13">Riboflavin biosynthesis protein RibD</fullName>
    </recommendedName>
    <domain>
        <recommendedName>
            <fullName evidence="13">Diaminohydroxyphosphoribosylaminopyrimidine deaminase</fullName>
            <shortName evidence="13">DRAP deaminase</shortName>
            <ecNumber evidence="13">3.5.4.26</ecNumber>
        </recommendedName>
        <alternativeName>
            <fullName evidence="13">Riboflavin-specific deaminase</fullName>
        </alternativeName>
    </domain>
    <domain>
        <recommendedName>
            <fullName evidence="13">5-amino-6-(5-phosphoribosylamino)uracil reductase</fullName>
            <ecNumber evidence="13">1.1.1.193</ecNumber>
        </recommendedName>
        <alternativeName>
            <fullName evidence="13">HTP reductase</fullName>
        </alternativeName>
    </domain>
</protein>
<feature type="binding site" evidence="15">
    <location>
        <position position="292"/>
    </location>
    <ligand>
        <name>substrate</name>
    </ligand>
</feature>
<keyword evidence="10 13" id="KW-0521">NADP</keyword>
<dbReference type="Proteomes" id="UP000295765">
    <property type="component" value="Unassembled WGS sequence"/>
</dbReference>
<dbReference type="GO" id="GO:0008835">
    <property type="term" value="F:diaminohydroxyphosphoribosylaminopyrimidine deaminase activity"/>
    <property type="evidence" value="ECO:0007669"/>
    <property type="project" value="UniProtKB-EC"/>
</dbReference>
<dbReference type="SUPFAM" id="SSF53597">
    <property type="entry name" value="Dihydrofolate reductase-like"/>
    <property type="match status" value="1"/>
</dbReference>
<evidence type="ECO:0000256" key="1">
    <source>
        <dbReference type="ARBA" id="ARBA00002151"/>
    </source>
</evidence>
<feature type="binding site" evidence="15">
    <location>
        <position position="207"/>
    </location>
    <ligand>
        <name>substrate</name>
    </ligand>
</feature>
<dbReference type="CDD" id="cd01284">
    <property type="entry name" value="Riboflavin_deaminase-reductase"/>
    <property type="match status" value="1"/>
</dbReference>
<dbReference type="NCBIfam" id="TIGR00227">
    <property type="entry name" value="ribD_Cterm"/>
    <property type="match status" value="1"/>
</dbReference>
<feature type="binding site" evidence="15">
    <location>
        <position position="157"/>
    </location>
    <ligand>
        <name>NADP(+)</name>
        <dbReference type="ChEBI" id="CHEBI:58349"/>
    </ligand>
</feature>
<dbReference type="EC" id="1.1.1.193" evidence="13"/>
<evidence type="ECO:0000256" key="16">
    <source>
        <dbReference type="PIRSR" id="PIRSR006769-3"/>
    </source>
</evidence>
<dbReference type="PIRSF" id="PIRSF006769">
    <property type="entry name" value="RibD"/>
    <property type="match status" value="1"/>
</dbReference>
<keyword evidence="12" id="KW-0511">Multifunctional enzyme</keyword>
<dbReference type="OrthoDB" id="9800865at2"/>
<dbReference type="InterPro" id="IPR016193">
    <property type="entry name" value="Cytidine_deaminase-like"/>
</dbReference>
<evidence type="ECO:0000256" key="3">
    <source>
        <dbReference type="ARBA" id="ARBA00004910"/>
    </source>
</evidence>
<dbReference type="GO" id="GO:0009231">
    <property type="term" value="P:riboflavin biosynthetic process"/>
    <property type="evidence" value="ECO:0007669"/>
    <property type="project" value="UniProtKB-UniPathway"/>
</dbReference>
<feature type="binding site" evidence="15">
    <location>
        <position position="173"/>
    </location>
    <ligand>
        <name>NADP(+)</name>
        <dbReference type="ChEBI" id="CHEBI:58349"/>
    </ligand>
</feature>
<feature type="binding site" evidence="15">
    <location>
        <position position="203"/>
    </location>
    <ligand>
        <name>substrate</name>
    </ligand>
</feature>
<dbReference type="PANTHER" id="PTHR38011">
    <property type="entry name" value="DIHYDROFOLATE REDUCTASE FAMILY PROTEIN (AFU_ORTHOLOGUE AFUA_8G06820)"/>
    <property type="match status" value="1"/>
</dbReference>
<dbReference type="RefSeq" id="WP_132540481.1">
    <property type="nucleotide sequence ID" value="NZ_SLWY01000006.1"/>
</dbReference>
<comment type="pathway">
    <text evidence="3 13">Cofactor biosynthesis; riboflavin biosynthesis; 5-amino-6-(D-ribitylamino)uracil from GTP: step 3/4.</text>
</comment>
<evidence type="ECO:0000256" key="11">
    <source>
        <dbReference type="ARBA" id="ARBA00023002"/>
    </source>
</evidence>
<comment type="similarity">
    <text evidence="5 13">In the C-terminal section; belongs to the HTP reductase family.</text>
</comment>
<keyword evidence="11 13" id="KW-0560">Oxidoreductase</keyword>
<evidence type="ECO:0000256" key="6">
    <source>
        <dbReference type="ARBA" id="ARBA00022619"/>
    </source>
</evidence>
<evidence type="ECO:0000256" key="10">
    <source>
        <dbReference type="ARBA" id="ARBA00022857"/>
    </source>
</evidence>
<feature type="binding site" evidence="16">
    <location>
        <position position="87"/>
    </location>
    <ligand>
        <name>Zn(2+)</name>
        <dbReference type="ChEBI" id="CHEBI:29105"/>
        <note>catalytic</note>
    </ligand>
</feature>
<dbReference type="Pfam" id="PF01872">
    <property type="entry name" value="RibD_C"/>
    <property type="match status" value="1"/>
</dbReference>
<feature type="binding site" evidence="15">
    <location>
        <position position="187"/>
    </location>
    <ligand>
        <name>substrate</name>
    </ligand>
</feature>
<evidence type="ECO:0000256" key="14">
    <source>
        <dbReference type="PIRSR" id="PIRSR006769-1"/>
    </source>
</evidence>